<dbReference type="EMBL" id="CP021431">
    <property type="protein sequence ID" value="ARU00772.1"/>
    <property type="molecule type" value="Genomic_DNA"/>
</dbReference>
<dbReference type="Proteomes" id="UP000195273">
    <property type="component" value="Chromosome"/>
</dbReference>
<protein>
    <submittedName>
        <fullName evidence="1">Lipid A 3-O-deacylase (PagL)</fullName>
    </submittedName>
</protein>
<dbReference type="AlphaFoldDB" id="A0A1Y0EBN9"/>
<evidence type="ECO:0000313" key="2">
    <source>
        <dbReference type="Proteomes" id="UP000195273"/>
    </source>
</evidence>
<evidence type="ECO:0000313" key="1">
    <source>
        <dbReference type="EMBL" id="ARU00772.1"/>
    </source>
</evidence>
<dbReference type="KEGG" id="lvs:LOKVESSMR4R_01455"/>
<organism evidence="1 2">
    <name type="scientific">Yoonia vestfoldensis</name>
    <dbReference type="NCBI Taxonomy" id="245188"/>
    <lineage>
        <taxon>Bacteria</taxon>
        <taxon>Pseudomonadati</taxon>
        <taxon>Pseudomonadota</taxon>
        <taxon>Alphaproteobacteria</taxon>
        <taxon>Rhodobacterales</taxon>
        <taxon>Paracoccaceae</taxon>
        <taxon>Yoonia</taxon>
    </lineage>
</organism>
<reference evidence="1 2" key="1">
    <citation type="submission" date="2017-05" db="EMBL/GenBank/DDBJ databases">
        <title>Genome Sequence of Loktanella vestfoldensis Strain SMR4r Isolated from a Culture of the Diatom Skeletonema marinoi.</title>
        <authorList>
            <person name="Topel M."/>
            <person name="Pinder M.I.M."/>
            <person name="Johansson O.N."/>
            <person name="Kourtchenko O."/>
            <person name="Godhe A."/>
            <person name="Clarke A.K."/>
        </authorList>
    </citation>
    <scope>NUCLEOTIDE SEQUENCE [LARGE SCALE GENOMIC DNA]</scope>
    <source>
        <strain evidence="1 2">SMR4r</strain>
    </source>
</reference>
<name>A0A1Y0EBN9_9RHOB</name>
<dbReference type="STRING" id="1122181.GCA_000382265_00371"/>
<gene>
    <name evidence="1" type="ORF">LOKVESSMR4R_01455</name>
</gene>
<dbReference type="OrthoDB" id="6199047at2"/>
<dbReference type="RefSeq" id="WP_087207048.1">
    <property type="nucleotide sequence ID" value="NZ_CP021431.1"/>
</dbReference>
<sequence>MDGTFALIFFITGLTDTYLNTCPTGCYQRQDAPARAALQISDVIFQDDSISQEIYFSYDLARRYGVFQPVIGASATGDGSLWVGAGAKWTTQDVIAGPFFVEASFMPGLYAQGDGPDLGLPLEFRSALGIGYAFDNGATLSLLADHRSNGDLKDLNPGLETLGLRFAMVLD</sequence>
<accession>A0A1Y0EBN9</accession>
<dbReference type="Pfam" id="PF09411">
    <property type="entry name" value="PagL"/>
    <property type="match status" value="1"/>
</dbReference>
<dbReference type="Gene3D" id="2.40.160.20">
    <property type="match status" value="1"/>
</dbReference>
<proteinExistence type="predicted"/>
<keyword evidence="2" id="KW-1185">Reference proteome</keyword>
<dbReference type="InterPro" id="IPR018550">
    <property type="entry name" value="Lipid-A_deacylase-rel"/>
</dbReference>